<evidence type="ECO:0000256" key="4">
    <source>
        <dbReference type="ARBA" id="ARBA00023136"/>
    </source>
</evidence>
<accession>A0A7L9FKC7</accession>
<feature type="transmembrane region" description="Helical" evidence="5">
    <location>
        <begin position="31"/>
        <end position="49"/>
    </location>
</feature>
<dbReference type="KEGG" id="thel:IG193_02355"/>
<evidence type="ECO:0000256" key="3">
    <source>
        <dbReference type="ARBA" id="ARBA00022989"/>
    </source>
</evidence>
<evidence type="ECO:0000313" key="6">
    <source>
        <dbReference type="EMBL" id="QOJ79326.1"/>
    </source>
</evidence>
<dbReference type="EMBL" id="CP062310">
    <property type="protein sequence ID" value="QOJ79326.1"/>
    <property type="molecule type" value="Genomic_DNA"/>
</dbReference>
<dbReference type="GO" id="GO:0016020">
    <property type="term" value="C:membrane"/>
    <property type="evidence" value="ECO:0007669"/>
    <property type="project" value="UniProtKB-SubCell"/>
</dbReference>
<dbReference type="Proteomes" id="UP000594121">
    <property type="component" value="Chromosome"/>
</dbReference>
<evidence type="ECO:0000256" key="5">
    <source>
        <dbReference type="SAM" id="Phobius"/>
    </source>
</evidence>
<evidence type="ECO:0000256" key="2">
    <source>
        <dbReference type="ARBA" id="ARBA00022692"/>
    </source>
</evidence>
<evidence type="ECO:0000256" key="1">
    <source>
        <dbReference type="ARBA" id="ARBA00004141"/>
    </source>
</evidence>
<dbReference type="AlphaFoldDB" id="A0A7L9FKC7"/>
<name>A0A7L9FKC7_9CREN</name>
<dbReference type="InterPro" id="IPR039428">
    <property type="entry name" value="NUOK/Mnh_C1-like"/>
</dbReference>
<proteinExistence type="predicted"/>
<keyword evidence="4 5" id="KW-0472">Membrane</keyword>
<gene>
    <name evidence="6" type="ORF">IG193_02355</name>
</gene>
<dbReference type="Gene3D" id="1.10.287.3510">
    <property type="match status" value="1"/>
</dbReference>
<feature type="transmembrane region" description="Helical" evidence="5">
    <location>
        <begin position="6"/>
        <end position="24"/>
    </location>
</feature>
<protein>
    <submittedName>
        <fullName evidence="6">NADH-quinone oxidoreductase subunit K</fullName>
    </submittedName>
</protein>
<dbReference type="Pfam" id="PF00420">
    <property type="entry name" value="Oxidored_q2"/>
    <property type="match status" value="1"/>
</dbReference>
<reference evidence="6 7" key="1">
    <citation type="submission" date="2020-10" db="EMBL/GenBank/DDBJ databases">
        <title>Thermofilum lucidum 3507LT sp. nov. a novel member of Thermofilaceae family isolated from Chile hot spring, and proposal of description order Thermofilales.</title>
        <authorList>
            <person name="Zayulina K.S."/>
            <person name="Elcheninov A.G."/>
            <person name="Toshchakov S.V."/>
            <person name="Kublanov I.V."/>
        </authorList>
    </citation>
    <scope>NUCLEOTIDE SEQUENCE [LARGE SCALE GENOMIC DNA]</scope>
    <source>
        <strain evidence="6 7">3507LT</strain>
    </source>
</reference>
<evidence type="ECO:0000313" key="7">
    <source>
        <dbReference type="Proteomes" id="UP000594121"/>
    </source>
</evidence>
<sequence length="99" mass="10487">MSGEIIVVSTALTLVVAGLAAIAATRNMIKVVMGIQSMVLGSLLLFGLACRGSGVVAQDLFLLVATTAAASEALVMAIVLLVWERFKTIDPRRVSELRW</sequence>
<keyword evidence="3 5" id="KW-1133">Transmembrane helix</keyword>
<feature type="transmembrane region" description="Helical" evidence="5">
    <location>
        <begin position="61"/>
        <end position="83"/>
    </location>
</feature>
<dbReference type="InParanoid" id="A0A7L9FKC7"/>
<dbReference type="GeneID" id="59148701"/>
<keyword evidence="7" id="KW-1185">Reference proteome</keyword>
<organism evidence="6 7">
    <name type="scientific">Infirmifilum lucidum</name>
    <dbReference type="NCBI Taxonomy" id="2776706"/>
    <lineage>
        <taxon>Archaea</taxon>
        <taxon>Thermoproteota</taxon>
        <taxon>Thermoprotei</taxon>
        <taxon>Thermofilales</taxon>
        <taxon>Thermofilaceae</taxon>
        <taxon>Infirmifilum</taxon>
    </lineage>
</organism>
<dbReference type="RefSeq" id="WP_192819298.1">
    <property type="nucleotide sequence ID" value="NZ_CP062310.1"/>
</dbReference>
<comment type="subcellular location">
    <subcellularLocation>
        <location evidence="1">Membrane</location>
        <topology evidence="1">Multi-pass membrane protein</topology>
    </subcellularLocation>
</comment>
<keyword evidence="2 5" id="KW-0812">Transmembrane</keyword>